<dbReference type="InterPro" id="IPR036430">
    <property type="entry name" value="RNase_T2-like_sf"/>
</dbReference>
<feature type="region of interest" description="Disordered" evidence="4">
    <location>
        <begin position="1"/>
        <end position="29"/>
    </location>
</feature>
<gene>
    <name evidence="5" type="primary">RNY1_1</name>
    <name evidence="5" type="ORF">EC973_001826</name>
</gene>
<dbReference type="EMBL" id="JABAYA010000146">
    <property type="protein sequence ID" value="KAF7723585.1"/>
    <property type="molecule type" value="Genomic_DNA"/>
</dbReference>
<protein>
    <recommendedName>
        <fullName evidence="2">ribonuclease T2</fullName>
        <ecNumber evidence="2">4.6.1.19</ecNumber>
    </recommendedName>
</protein>
<dbReference type="PROSITE" id="PS00531">
    <property type="entry name" value="RNASE_T2_2"/>
    <property type="match status" value="1"/>
</dbReference>
<dbReference type="SUPFAM" id="SSF55895">
    <property type="entry name" value="Ribonuclease Rh-like"/>
    <property type="match status" value="1"/>
</dbReference>
<comment type="caution">
    <text evidence="5">The sequence shown here is derived from an EMBL/GenBank/DDBJ whole genome shotgun (WGS) entry which is preliminary data.</text>
</comment>
<dbReference type="PANTHER" id="PTHR11240">
    <property type="entry name" value="RIBONUCLEASE T2"/>
    <property type="match status" value="1"/>
</dbReference>
<organism evidence="5 6">
    <name type="scientific">Apophysomyces ossiformis</name>
    <dbReference type="NCBI Taxonomy" id="679940"/>
    <lineage>
        <taxon>Eukaryota</taxon>
        <taxon>Fungi</taxon>
        <taxon>Fungi incertae sedis</taxon>
        <taxon>Mucoromycota</taxon>
        <taxon>Mucoromycotina</taxon>
        <taxon>Mucoromycetes</taxon>
        <taxon>Mucorales</taxon>
        <taxon>Mucorineae</taxon>
        <taxon>Mucoraceae</taxon>
        <taxon>Apophysomyces</taxon>
    </lineage>
</organism>
<dbReference type="PANTHER" id="PTHR11240:SF22">
    <property type="entry name" value="RIBONUCLEASE T2"/>
    <property type="match status" value="1"/>
</dbReference>
<dbReference type="OrthoDB" id="435754at2759"/>
<dbReference type="AlphaFoldDB" id="A0A8H7BPG5"/>
<evidence type="ECO:0000313" key="5">
    <source>
        <dbReference type="EMBL" id="KAF7723585.1"/>
    </source>
</evidence>
<evidence type="ECO:0000313" key="6">
    <source>
        <dbReference type="Proteomes" id="UP000605846"/>
    </source>
</evidence>
<comment type="similarity">
    <text evidence="1 3">Belongs to the RNase T2 family.</text>
</comment>
<sequence>MASPCGVLNSDNRSSGRYAPSGGCDRSRSSNQIGAIIRDKDSELYEEMKLFWPSAKGDNNWFWSHEWTKHGTCVSTLRPTCFGTTYTKYDDVTAYFWKVLSLHQEHDIYAALNLAGVIPGYWYNVDTIRDALQQRFKSRVKLSCNRNGHLSEVSLYFYVAGRDSYELTNAPQLGNCHGPVYYAKKD</sequence>
<name>A0A8H7BPG5_9FUNG</name>
<dbReference type="Pfam" id="PF00445">
    <property type="entry name" value="Ribonuclease_T2"/>
    <property type="match status" value="1"/>
</dbReference>
<dbReference type="Proteomes" id="UP000605846">
    <property type="component" value="Unassembled WGS sequence"/>
</dbReference>
<dbReference type="Gene3D" id="3.90.730.10">
    <property type="entry name" value="Ribonuclease T2-like"/>
    <property type="match status" value="1"/>
</dbReference>
<evidence type="ECO:0000256" key="1">
    <source>
        <dbReference type="ARBA" id="ARBA00007469"/>
    </source>
</evidence>
<dbReference type="GO" id="GO:0006401">
    <property type="term" value="P:RNA catabolic process"/>
    <property type="evidence" value="ECO:0007669"/>
    <property type="project" value="TreeGrafter"/>
</dbReference>
<dbReference type="InterPro" id="IPR033130">
    <property type="entry name" value="RNase_T2_His_AS_2"/>
</dbReference>
<dbReference type="GO" id="GO:0005576">
    <property type="term" value="C:extracellular region"/>
    <property type="evidence" value="ECO:0007669"/>
    <property type="project" value="TreeGrafter"/>
</dbReference>
<evidence type="ECO:0000256" key="4">
    <source>
        <dbReference type="SAM" id="MobiDB-lite"/>
    </source>
</evidence>
<evidence type="ECO:0000256" key="2">
    <source>
        <dbReference type="ARBA" id="ARBA00012571"/>
    </source>
</evidence>
<dbReference type="InterPro" id="IPR001568">
    <property type="entry name" value="RNase_T2-like"/>
</dbReference>
<accession>A0A8H7BPG5</accession>
<evidence type="ECO:0000256" key="3">
    <source>
        <dbReference type="RuleBase" id="RU004328"/>
    </source>
</evidence>
<proteinExistence type="inferred from homology"/>
<reference evidence="5" key="1">
    <citation type="submission" date="2020-01" db="EMBL/GenBank/DDBJ databases">
        <title>Genome Sequencing of Three Apophysomyces-Like Fungal Strains Confirms a Novel Fungal Genus in the Mucoromycota with divergent Burkholderia-like Endosymbiotic Bacteria.</title>
        <authorList>
            <person name="Stajich J.E."/>
            <person name="Macias A.M."/>
            <person name="Carter-House D."/>
            <person name="Lovett B."/>
            <person name="Kasson L.R."/>
            <person name="Berry K."/>
            <person name="Grigoriev I."/>
            <person name="Chang Y."/>
            <person name="Spatafora J."/>
            <person name="Kasson M.T."/>
        </authorList>
    </citation>
    <scope>NUCLEOTIDE SEQUENCE</scope>
    <source>
        <strain evidence="5">NRRL A-21654</strain>
    </source>
</reference>
<dbReference type="GO" id="GO:0033897">
    <property type="term" value="F:ribonuclease T2 activity"/>
    <property type="evidence" value="ECO:0007669"/>
    <property type="project" value="UniProtKB-EC"/>
</dbReference>
<dbReference type="GO" id="GO:0003723">
    <property type="term" value="F:RNA binding"/>
    <property type="evidence" value="ECO:0007669"/>
    <property type="project" value="InterPro"/>
</dbReference>
<dbReference type="EC" id="4.6.1.19" evidence="2"/>
<keyword evidence="6" id="KW-1185">Reference proteome</keyword>